<proteinExistence type="predicted"/>
<accession>A0A437KBZ4</accession>
<dbReference type="PROSITE" id="PS50956">
    <property type="entry name" value="HTH_ASNC_2"/>
    <property type="match status" value="1"/>
</dbReference>
<evidence type="ECO:0000313" key="5">
    <source>
        <dbReference type="EMBL" id="RVT63497.1"/>
    </source>
</evidence>
<dbReference type="InterPro" id="IPR019885">
    <property type="entry name" value="Tscrpt_reg_HTH_AsnC-type_CS"/>
</dbReference>
<name>A0A437KBZ4_9BACI</name>
<evidence type="ECO:0000259" key="4">
    <source>
        <dbReference type="PROSITE" id="PS50956"/>
    </source>
</evidence>
<dbReference type="Pfam" id="PF01037">
    <property type="entry name" value="AsnC_trans_reg"/>
    <property type="match status" value="1"/>
</dbReference>
<keyword evidence="3" id="KW-0804">Transcription</keyword>
<dbReference type="Gene3D" id="3.30.70.920">
    <property type="match status" value="1"/>
</dbReference>
<evidence type="ECO:0000313" key="6">
    <source>
        <dbReference type="Proteomes" id="UP000288024"/>
    </source>
</evidence>
<dbReference type="CDD" id="cd00090">
    <property type="entry name" value="HTH_ARSR"/>
    <property type="match status" value="1"/>
</dbReference>
<dbReference type="PANTHER" id="PTHR30154">
    <property type="entry name" value="LEUCINE-RESPONSIVE REGULATORY PROTEIN"/>
    <property type="match status" value="1"/>
</dbReference>
<dbReference type="GO" id="GO:0005829">
    <property type="term" value="C:cytosol"/>
    <property type="evidence" value="ECO:0007669"/>
    <property type="project" value="TreeGrafter"/>
</dbReference>
<dbReference type="SUPFAM" id="SSF54909">
    <property type="entry name" value="Dimeric alpha+beta barrel"/>
    <property type="match status" value="1"/>
</dbReference>
<evidence type="ECO:0000256" key="3">
    <source>
        <dbReference type="ARBA" id="ARBA00023163"/>
    </source>
</evidence>
<dbReference type="InterPro" id="IPR000485">
    <property type="entry name" value="AsnC-type_HTH_dom"/>
</dbReference>
<dbReference type="RefSeq" id="WP_127737974.1">
    <property type="nucleotide sequence ID" value="NZ_CAJCKN010000006.1"/>
</dbReference>
<dbReference type="InterPro" id="IPR019888">
    <property type="entry name" value="Tscrpt_reg_AsnC-like"/>
</dbReference>
<dbReference type="InterPro" id="IPR011991">
    <property type="entry name" value="ArsR-like_HTH"/>
</dbReference>
<dbReference type="SMART" id="SM00344">
    <property type="entry name" value="HTH_ASNC"/>
    <property type="match status" value="1"/>
</dbReference>
<dbReference type="SUPFAM" id="SSF46785">
    <property type="entry name" value="Winged helix' DNA-binding domain"/>
    <property type="match status" value="1"/>
</dbReference>
<evidence type="ECO:0000256" key="1">
    <source>
        <dbReference type="ARBA" id="ARBA00023015"/>
    </source>
</evidence>
<dbReference type="GO" id="GO:0043200">
    <property type="term" value="P:response to amino acid"/>
    <property type="evidence" value="ECO:0007669"/>
    <property type="project" value="TreeGrafter"/>
</dbReference>
<reference evidence="5 6" key="1">
    <citation type="submission" date="2019-01" db="EMBL/GenBank/DDBJ databases">
        <title>Bacillus sp. M5HDSG1-1, whole genome shotgun sequence.</title>
        <authorList>
            <person name="Tuo L."/>
        </authorList>
    </citation>
    <scope>NUCLEOTIDE SEQUENCE [LARGE SCALE GENOMIC DNA]</scope>
    <source>
        <strain evidence="5 6">M5HDSG1-1</strain>
    </source>
</reference>
<dbReference type="EMBL" id="RZTZ01000003">
    <property type="protein sequence ID" value="RVT63497.1"/>
    <property type="molecule type" value="Genomic_DNA"/>
</dbReference>
<dbReference type="Proteomes" id="UP000288024">
    <property type="component" value="Unassembled WGS sequence"/>
</dbReference>
<dbReference type="GO" id="GO:0043565">
    <property type="term" value="F:sequence-specific DNA binding"/>
    <property type="evidence" value="ECO:0007669"/>
    <property type="project" value="InterPro"/>
</dbReference>
<sequence>MTNGHELTPSKLDQIDHAILSLLHDNGRISYTDIGKEVGISRVAVQMRINAMVENGIIEKFTAVINPVKIGKTVSAFFNIDVEPKHLEEVAELLANEAAISSLYHMTGPSKLHMHGIFADNHEMEQFLTNKLYAIQGVVSVDCQMLIKRYKSRMGMKL</sequence>
<evidence type="ECO:0000256" key="2">
    <source>
        <dbReference type="ARBA" id="ARBA00023125"/>
    </source>
</evidence>
<dbReference type="AlphaFoldDB" id="A0A437KBZ4"/>
<dbReference type="PANTHER" id="PTHR30154:SF34">
    <property type="entry name" value="TRANSCRIPTIONAL REGULATOR AZLB"/>
    <property type="match status" value="1"/>
</dbReference>
<dbReference type="PROSITE" id="PS00519">
    <property type="entry name" value="HTH_ASNC_1"/>
    <property type="match status" value="1"/>
</dbReference>
<keyword evidence="1" id="KW-0805">Transcription regulation</keyword>
<feature type="domain" description="HTH asnC-type" evidence="4">
    <location>
        <begin position="12"/>
        <end position="73"/>
    </location>
</feature>
<dbReference type="InterPro" id="IPR036390">
    <property type="entry name" value="WH_DNA-bd_sf"/>
</dbReference>
<organism evidence="5 6">
    <name type="scientific">Niallia taxi</name>
    <dbReference type="NCBI Taxonomy" id="2499688"/>
    <lineage>
        <taxon>Bacteria</taxon>
        <taxon>Bacillati</taxon>
        <taxon>Bacillota</taxon>
        <taxon>Bacilli</taxon>
        <taxon>Bacillales</taxon>
        <taxon>Bacillaceae</taxon>
        <taxon>Niallia</taxon>
    </lineage>
</organism>
<dbReference type="InterPro" id="IPR011008">
    <property type="entry name" value="Dimeric_a/b-barrel"/>
</dbReference>
<dbReference type="InterPro" id="IPR019887">
    <property type="entry name" value="Tscrpt_reg_AsnC/Lrp_C"/>
</dbReference>
<protein>
    <submittedName>
        <fullName evidence="5">Lrp/AsnC family transcriptional regulator</fullName>
    </submittedName>
</protein>
<dbReference type="Gene3D" id="1.10.10.10">
    <property type="entry name" value="Winged helix-like DNA-binding domain superfamily/Winged helix DNA-binding domain"/>
    <property type="match status" value="1"/>
</dbReference>
<dbReference type="InterPro" id="IPR036388">
    <property type="entry name" value="WH-like_DNA-bd_sf"/>
</dbReference>
<keyword evidence="2" id="KW-0238">DNA-binding</keyword>
<dbReference type="PRINTS" id="PR00033">
    <property type="entry name" value="HTHASNC"/>
</dbReference>
<comment type="caution">
    <text evidence="5">The sequence shown here is derived from an EMBL/GenBank/DDBJ whole genome shotgun (WGS) entry which is preliminary data.</text>
</comment>
<gene>
    <name evidence="5" type="ORF">EM808_09485</name>
</gene>
<keyword evidence="6" id="KW-1185">Reference proteome</keyword>
<dbReference type="Pfam" id="PF13404">
    <property type="entry name" value="HTH_AsnC-type"/>
    <property type="match status" value="1"/>
</dbReference>